<reference evidence="2 3" key="1">
    <citation type="journal article" date="2021" name="Nat. Plants">
        <title>The Taxus genome provides insights into paclitaxel biosynthesis.</title>
        <authorList>
            <person name="Xiong X."/>
            <person name="Gou J."/>
            <person name="Liao Q."/>
            <person name="Li Y."/>
            <person name="Zhou Q."/>
            <person name="Bi G."/>
            <person name="Li C."/>
            <person name="Du R."/>
            <person name="Wang X."/>
            <person name="Sun T."/>
            <person name="Guo L."/>
            <person name="Liang H."/>
            <person name="Lu P."/>
            <person name="Wu Y."/>
            <person name="Zhang Z."/>
            <person name="Ro D.K."/>
            <person name="Shang Y."/>
            <person name="Huang S."/>
            <person name="Yan J."/>
        </authorList>
    </citation>
    <scope>NUCLEOTIDE SEQUENCE [LARGE SCALE GENOMIC DNA]</scope>
    <source>
        <strain evidence="2">Ta-2019</strain>
    </source>
</reference>
<evidence type="ECO:0000313" key="3">
    <source>
        <dbReference type="Proteomes" id="UP000824469"/>
    </source>
</evidence>
<organism evidence="2 3">
    <name type="scientific">Taxus chinensis</name>
    <name type="common">Chinese yew</name>
    <name type="synonym">Taxus wallichiana var. chinensis</name>
    <dbReference type="NCBI Taxonomy" id="29808"/>
    <lineage>
        <taxon>Eukaryota</taxon>
        <taxon>Viridiplantae</taxon>
        <taxon>Streptophyta</taxon>
        <taxon>Embryophyta</taxon>
        <taxon>Tracheophyta</taxon>
        <taxon>Spermatophyta</taxon>
        <taxon>Pinopsida</taxon>
        <taxon>Pinidae</taxon>
        <taxon>Conifers II</taxon>
        <taxon>Cupressales</taxon>
        <taxon>Taxaceae</taxon>
        <taxon>Taxus</taxon>
    </lineage>
</organism>
<evidence type="ECO:0000256" key="1">
    <source>
        <dbReference type="SAM" id="MobiDB-lite"/>
    </source>
</evidence>
<keyword evidence="3" id="KW-1185">Reference proteome</keyword>
<sequence>MASPVDPTNPASSNEKPPEKKIEPLRLPTFEEIRGQDIWNNCAVRSMVSGIL</sequence>
<dbReference type="Proteomes" id="UP000824469">
    <property type="component" value="Unassembled WGS sequence"/>
</dbReference>
<dbReference type="EMBL" id="JAHRHJ020000008">
    <property type="protein sequence ID" value="KAH9306652.1"/>
    <property type="molecule type" value="Genomic_DNA"/>
</dbReference>
<dbReference type="AlphaFoldDB" id="A0AA38KXM4"/>
<evidence type="ECO:0000313" key="2">
    <source>
        <dbReference type="EMBL" id="KAH9306652.1"/>
    </source>
</evidence>
<feature type="region of interest" description="Disordered" evidence="1">
    <location>
        <begin position="1"/>
        <end position="24"/>
    </location>
</feature>
<comment type="caution">
    <text evidence="2">The sequence shown here is derived from an EMBL/GenBank/DDBJ whole genome shotgun (WGS) entry which is preliminary data.</text>
</comment>
<name>A0AA38KXM4_TAXCH</name>
<feature type="non-terminal residue" evidence="2">
    <location>
        <position position="52"/>
    </location>
</feature>
<protein>
    <submittedName>
        <fullName evidence="2">Uncharacterized protein</fullName>
    </submittedName>
</protein>
<proteinExistence type="predicted"/>
<accession>A0AA38KXM4</accession>
<gene>
    <name evidence="2" type="ORF">KI387_011056</name>
</gene>